<dbReference type="PANTHER" id="PTHR30161">
    <property type="entry name" value="FLAGELLAR EXPORT PROTEIN, MEMBRANE FLHA SUBUNIT-RELATED"/>
    <property type="match status" value="1"/>
</dbReference>
<comment type="caution">
    <text evidence="8">The sequence shown here is derived from an EMBL/GenBank/DDBJ whole genome shotgun (WGS) entry which is preliminary data.</text>
</comment>
<protein>
    <recommendedName>
        <fullName evidence="7">Flagellar biosynthesis protein FlhA</fullName>
    </recommendedName>
</protein>
<evidence type="ECO:0000313" key="9">
    <source>
        <dbReference type="Proteomes" id="UP001139263"/>
    </source>
</evidence>
<dbReference type="PRINTS" id="PR00949">
    <property type="entry name" value="TYPE3IMAPROT"/>
</dbReference>
<keyword evidence="8" id="KW-0282">Flagellum</keyword>
<keyword evidence="4 7" id="KW-0812">Transmembrane</keyword>
<keyword evidence="6 7" id="KW-0472">Membrane</keyword>
<keyword evidence="8" id="KW-0969">Cilium</keyword>
<dbReference type="RefSeq" id="WP_336605162.1">
    <property type="nucleotide sequence ID" value="NZ_JALBUF010000005.1"/>
</dbReference>
<dbReference type="Gene3D" id="3.40.30.60">
    <property type="entry name" value="FHIPEP family, domain 1"/>
    <property type="match status" value="1"/>
</dbReference>
<dbReference type="InterPro" id="IPR006301">
    <property type="entry name" value="FlhA"/>
</dbReference>
<dbReference type="InterPro" id="IPR042193">
    <property type="entry name" value="FHIPEP_3"/>
</dbReference>
<dbReference type="GO" id="GO:0005886">
    <property type="term" value="C:plasma membrane"/>
    <property type="evidence" value="ECO:0007669"/>
    <property type="project" value="UniProtKB-SubCell"/>
</dbReference>
<dbReference type="GO" id="GO:0009306">
    <property type="term" value="P:protein secretion"/>
    <property type="evidence" value="ECO:0007669"/>
    <property type="project" value="InterPro"/>
</dbReference>
<feature type="transmembrane region" description="Helical" evidence="7">
    <location>
        <begin position="92"/>
        <end position="119"/>
    </location>
</feature>
<feature type="transmembrane region" description="Helical" evidence="7">
    <location>
        <begin position="188"/>
        <end position="209"/>
    </location>
</feature>
<dbReference type="InterPro" id="IPR042194">
    <property type="entry name" value="FHIPEP_1"/>
</dbReference>
<keyword evidence="7" id="KW-1005">Bacterial flagellum biogenesis</keyword>
<keyword evidence="8" id="KW-0966">Cell projection</keyword>
<gene>
    <name evidence="7 8" type="primary">flhA</name>
    <name evidence="8" type="ORF">MM817_01889</name>
</gene>
<sequence length="678" mass="74088">MKKLTLLPIIVVIGIIAMLVIPISPVLLSFLIILNLATSLSVLLVAMSTKEPLQFSIFPSLLLITTLFRLALNISSTRLILTQGYAGQVIETFGSFVIGSNAVVGVIVFIILIIIQFIVITKGAERVAEVAARFTLDAMPGKQISIDADMNSGLITEAQARARRKAIEQEADFYGAMDGASKFVKGDAIASMIIVAVNIIGGFIIGMAQQSMPFQTAISTYTVLSVGDGLVSQIPALLLSTATGLIVTRSSSSEDFGGDIMAQVFSSPMTLYIVAIVLFFLGAFSPIGIFITGPISAVLAFSAYRMSRMQVKTVKETQQKADIERAKTVKSPESMYQLISVEPIEFEFGYAIVPLADTKQGGDLLERVALIRRQIALDLGIVVPMIRFRDDIQLRPSEYVVRIRGSEIARYELMIGHYLAMSGGMTDPSIVGIPTKEPAFHLPAEWISESMREKAMIAGYTVVDAPSVIATHVTELIKRHARELLGRQEVKTLLDTVKERQPVLVEELVPQLLTVGDVQKVLGNLLDERVSIRDLPSILEVLADQARYTKDPDVLTEFVRQKLSRQITAQVRSGIATTITAITLSQTTEKRIEEHLNHTDHGTHLALDPRLTQQLLKAVADHTARLASLGKTAILLVSPQLRAHVQRLMQRSLPELFVLSYAELDPDTPIENGGVVNV</sequence>
<dbReference type="Gene3D" id="1.10.8.540">
    <property type="entry name" value="FHIPEP family, domain 3"/>
    <property type="match status" value="1"/>
</dbReference>
<keyword evidence="7" id="KW-0653">Protein transport</keyword>
<comment type="caution">
    <text evidence="7">Lacks conserved residue(s) required for the propagation of feature annotation.</text>
</comment>
<evidence type="ECO:0000256" key="2">
    <source>
        <dbReference type="ARBA" id="ARBA00008835"/>
    </source>
</evidence>
<dbReference type="PIRSF" id="PIRSF005419">
    <property type="entry name" value="FlhA"/>
    <property type="match status" value="1"/>
</dbReference>
<proteinExistence type="inferred from homology"/>
<feature type="transmembrane region" description="Helical" evidence="7">
    <location>
        <begin position="53"/>
        <end position="72"/>
    </location>
</feature>
<reference evidence="8" key="1">
    <citation type="submission" date="2022-03" db="EMBL/GenBank/DDBJ databases">
        <title>Draft Genome Sequence of Firmicute Strain S0AB, a Heterotrophic Iron/Sulfur-Oxidizing Extreme Acidophile.</title>
        <authorList>
            <person name="Vergara E."/>
            <person name="Pakostova E."/>
            <person name="Johnson D.B."/>
            <person name="Holmes D.S."/>
        </authorList>
    </citation>
    <scope>NUCLEOTIDE SEQUENCE</scope>
    <source>
        <strain evidence="8">S0AB</strain>
    </source>
</reference>
<keyword evidence="3 7" id="KW-1003">Cell membrane</keyword>
<evidence type="ECO:0000256" key="3">
    <source>
        <dbReference type="ARBA" id="ARBA00022475"/>
    </source>
</evidence>
<comment type="function">
    <text evidence="7">Required for formation of the rod structure of the flagellar apparatus. Together with FliI and FliH, may constitute the export apparatus of flagellin.</text>
</comment>
<dbReference type="NCBIfam" id="TIGR01398">
    <property type="entry name" value="FlhA"/>
    <property type="match status" value="1"/>
</dbReference>
<evidence type="ECO:0000256" key="6">
    <source>
        <dbReference type="ARBA" id="ARBA00023136"/>
    </source>
</evidence>
<evidence type="ECO:0000313" key="8">
    <source>
        <dbReference type="EMBL" id="MCI0183606.1"/>
    </source>
</evidence>
<comment type="subcellular location">
    <subcellularLocation>
        <location evidence="1 7">Cell membrane</location>
        <topology evidence="1 7">Multi-pass membrane protein</topology>
    </subcellularLocation>
</comment>
<keyword evidence="7" id="KW-1006">Bacterial flagellum protein export</keyword>
<evidence type="ECO:0000256" key="5">
    <source>
        <dbReference type="ARBA" id="ARBA00022989"/>
    </source>
</evidence>
<feature type="transmembrane region" description="Helical" evidence="7">
    <location>
        <begin position="5"/>
        <end position="21"/>
    </location>
</feature>
<name>A0A9X1V8K0_9BACL</name>
<dbReference type="Proteomes" id="UP001139263">
    <property type="component" value="Unassembled WGS sequence"/>
</dbReference>
<dbReference type="AlphaFoldDB" id="A0A9X1V8K0"/>
<accession>A0A9X1V8K0</accession>
<evidence type="ECO:0000256" key="1">
    <source>
        <dbReference type="ARBA" id="ARBA00004651"/>
    </source>
</evidence>
<evidence type="ECO:0000256" key="4">
    <source>
        <dbReference type="ARBA" id="ARBA00022692"/>
    </source>
</evidence>
<organism evidence="8 9">
    <name type="scientific">Sulfoacidibacillus ferrooxidans</name>
    <dbReference type="NCBI Taxonomy" id="2005001"/>
    <lineage>
        <taxon>Bacteria</taxon>
        <taxon>Bacillati</taxon>
        <taxon>Bacillota</taxon>
        <taxon>Bacilli</taxon>
        <taxon>Bacillales</taxon>
        <taxon>Alicyclobacillaceae</taxon>
        <taxon>Sulfoacidibacillus</taxon>
    </lineage>
</organism>
<comment type="similarity">
    <text evidence="2 7">Belongs to the FHIPEP (flagella/HR/invasion proteins export pore) family.</text>
</comment>
<feature type="transmembrane region" description="Helical" evidence="7">
    <location>
        <begin position="27"/>
        <end position="46"/>
    </location>
</feature>
<keyword evidence="5 7" id="KW-1133">Transmembrane helix</keyword>
<dbReference type="Gene3D" id="3.40.50.12790">
    <property type="entry name" value="FHIPEP family, domain 4"/>
    <property type="match status" value="1"/>
</dbReference>
<dbReference type="GO" id="GO:0044780">
    <property type="term" value="P:bacterial-type flagellum assembly"/>
    <property type="evidence" value="ECO:0007669"/>
    <property type="project" value="InterPro"/>
</dbReference>
<dbReference type="InterPro" id="IPR042196">
    <property type="entry name" value="FHIPEP_4"/>
</dbReference>
<dbReference type="Pfam" id="PF00771">
    <property type="entry name" value="FHIPEP"/>
    <property type="match status" value="1"/>
</dbReference>
<dbReference type="PANTHER" id="PTHR30161:SF1">
    <property type="entry name" value="FLAGELLAR BIOSYNTHESIS PROTEIN FLHA-RELATED"/>
    <property type="match status" value="1"/>
</dbReference>
<dbReference type="InterPro" id="IPR001712">
    <property type="entry name" value="T3SS_FHIPEP"/>
</dbReference>
<evidence type="ECO:0000256" key="7">
    <source>
        <dbReference type="RuleBase" id="RU364093"/>
    </source>
</evidence>
<keyword evidence="9" id="KW-1185">Reference proteome</keyword>
<keyword evidence="7" id="KW-0813">Transport</keyword>
<dbReference type="EMBL" id="JALBUF010000005">
    <property type="protein sequence ID" value="MCI0183606.1"/>
    <property type="molecule type" value="Genomic_DNA"/>
</dbReference>